<reference evidence="1" key="1">
    <citation type="submission" date="2020-10" db="EMBL/GenBank/DDBJ databases">
        <authorList>
            <person name="Castelo-Branco R."/>
            <person name="Eusebio N."/>
            <person name="Adriana R."/>
            <person name="Vieira A."/>
            <person name="Brugerolle De Fraissinette N."/>
            <person name="Rezende De Castro R."/>
            <person name="Schneider M.P."/>
            <person name="Vasconcelos V."/>
            <person name="Leao P.N."/>
        </authorList>
    </citation>
    <scope>NUCLEOTIDE SEQUENCE</scope>
    <source>
        <strain evidence="1">LEGE 12446</strain>
    </source>
</reference>
<dbReference type="EMBL" id="JADEXS010000007">
    <property type="protein sequence ID" value="MBE9021121.1"/>
    <property type="molecule type" value="Genomic_DNA"/>
</dbReference>
<evidence type="ECO:0000313" key="2">
    <source>
        <dbReference type="Proteomes" id="UP000622533"/>
    </source>
</evidence>
<organism evidence="1 2">
    <name type="scientific">Desmonostoc muscorum LEGE 12446</name>
    <dbReference type="NCBI Taxonomy" id="1828758"/>
    <lineage>
        <taxon>Bacteria</taxon>
        <taxon>Bacillati</taxon>
        <taxon>Cyanobacteriota</taxon>
        <taxon>Cyanophyceae</taxon>
        <taxon>Nostocales</taxon>
        <taxon>Nostocaceae</taxon>
        <taxon>Desmonostoc</taxon>
    </lineage>
</organism>
<name>A0A8J7D8C4_DESMC</name>
<evidence type="ECO:0000313" key="1">
    <source>
        <dbReference type="EMBL" id="MBE9021121.1"/>
    </source>
</evidence>
<gene>
    <name evidence="1" type="ORF">IQ276_01205</name>
</gene>
<proteinExistence type="predicted"/>
<comment type="caution">
    <text evidence="1">The sequence shown here is derived from an EMBL/GenBank/DDBJ whole genome shotgun (WGS) entry which is preliminary data.</text>
</comment>
<dbReference type="AlphaFoldDB" id="A0A8J7D8C4"/>
<dbReference type="RefSeq" id="WP_193913004.1">
    <property type="nucleotide sequence ID" value="NZ_JADEXS020000003.1"/>
</dbReference>
<protein>
    <submittedName>
        <fullName evidence="1">Uncharacterized protein</fullName>
    </submittedName>
</protein>
<dbReference type="Proteomes" id="UP000622533">
    <property type="component" value="Unassembled WGS sequence"/>
</dbReference>
<keyword evidence="2" id="KW-1185">Reference proteome</keyword>
<sequence>MMKRFFLSHLSFLLLVVAISFIVLAGSRVQSAEPHTRSDQKKLLQPFTLATLAYQGYFKSIGIPGYSVLTSAYQSREVTAKDLVQAAVKMHLLDTSMTTDESYETLLDYQLGFMMRSLN</sequence>
<accession>A0A8J7D8C4</accession>